<feature type="region of interest" description="Disordered" evidence="12">
    <location>
        <begin position="318"/>
        <end position="337"/>
    </location>
</feature>
<comment type="subcellular location">
    <subcellularLocation>
        <location evidence="1">Nucleus</location>
    </subcellularLocation>
</comment>
<feature type="non-terminal residue" evidence="14">
    <location>
        <position position="1"/>
    </location>
</feature>
<dbReference type="Pfam" id="PF03942">
    <property type="entry name" value="DTW"/>
    <property type="match status" value="1"/>
</dbReference>
<evidence type="ECO:0000259" key="13">
    <source>
        <dbReference type="SMART" id="SM01144"/>
    </source>
</evidence>
<evidence type="ECO:0000256" key="6">
    <source>
        <dbReference type="ARBA" id="ARBA00023242"/>
    </source>
</evidence>
<keyword evidence="5" id="KW-0819">tRNA processing</keyword>
<feature type="compositionally biased region" description="Polar residues" evidence="12">
    <location>
        <begin position="344"/>
        <end position="359"/>
    </location>
</feature>
<dbReference type="GO" id="GO:0006400">
    <property type="term" value="P:tRNA modification"/>
    <property type="evidence" value="ECO:0007669"/>
    <property type="project" value="TreeGrafter"/>
</dbReference>
<organism evidence="14 15">
    <name type="scientific">Scleropages formosus</name>
    <name type="common">Asian bonytongue</name>
    <name type="synonym">Osteoglossum formosum</name>
    <dbReference type="NCBI Taxonomy" id="113540"/>
    <lineage>
        <taxon>Eukaryota</taxon>
        <taxon>Metazoa</taxon>
        <taxon>Chordata</taxon>
        <taxon>Craniata</taxon>
        <taxon>Vertebrata</taxon>
        <taxon>Euteleostomi</taxon>
        <taxon>Actinopterygii</taxon>
        <taxon>Neopterygii</taxon>
        <taxon>Teleostei</taxon>
        <taxon>Osteoglossocephala</taxon>
        <taxon>Osteoglossomorpha</taxon>
        <taxon>Osteoglossiformes</taxon>
        <taxon>Osteoglossidae</taxon>
        <taxon>Scleropages</taxon>
    </lineage>
</organism>
<evidence type="ECO:0000256" key="2">
    <source>
        <dbReference type="ARBA" id="ARBA00012386"/>
    </source>
</evidence>
<evidence type="ECO:0000256" key="7">
    <source>
        <dbReference type="ARBA" id="ARBA00037050"/>
    </source>
</evidence>
<dbReference type="InterPro" id="IPR005636">
    <property type="entry name" value="DTW"/>
</dbReference>
<proteinExistence type="inferred from homology"/>
<evidence type="ECO:0000256" key="4">
    <source>
        <dbReference type="ARBA" id="ARBA00022691"/>
    </source>
</evidence>
<keyword evidence="3" id="KW-0808">Transferase</keyword>
<comment type="function">
    <text evidence="7">Catalyzes the formation of 3-(3-amino-3-carboxypropyl)uridine (acp3U) at position 20 in the D-loop of several cytoplasmic tRNAs (acp3U(20)).</text>
</comment>
<evidence type="ECO:0000256" key="5">
    <source>
        <dbReference type="ARBA" id="ARBA00022694"/>
    </source>
</evidence>
<dbReference type="PANTHER" id="PTHR15627:SF8">
    <property type="entry name" value="TRNA-URIDINE AMINOCARBOXYPROPYLTRANSFERASE 1"/>
    <property type="match status" value="1"/>
</dbReference>
<comment type="similarity">
    <text evidence="8">Belongs to the TDD superfamily. DTWD1 family.</text>
</comment>
<dbReference type="EC" id="2.5.1.25" evidence="2"/>
<evidence type="ECO:0000256" key="11">
    <source>
        <dbReference type="ARBA" id="ARBA00048718"/>
    </source>
</evidence>
<evidence type="ECO:0000256" key="8">
    <source>
        <dbReference type="ARBA" id="ARBA00038290"/>
    </source>
</evidence>
<keyword evidence="6" id="KW-0539">Nucleus</keyword>
<evidence type="ECO:0000313" key="15">
    <source>
        <dbReference type="Proteomes" id="UP000034805"/>
    </source>
</evidence>
<feature type="domain" description="DTW" evidence="13">
    <location>
        <begin position="46"/>
        <end position="266"/>
    </location>
</feature>
<dbReference type="GO" id="GO:0005634">
    <property type="term" value="C:nucleus"/>
    <property type="evidence" value="ECO:0007669"/>
    <property type="project" value="UniProtKB-SubCell"/>
</dbReference>
<dbReference type="GO" id="GO:0016432">
    <property type="term" value="F:tRNA-uridine aminocarboxypropyltransferase activity"/>
    <property type="evidence" value="ECO:0007669"/>
    <property type="project" value="UniProtKB-EC"/>
</dbReference>
<evidence type="ECO:0000256" key="10">
    <source>
        <dbReference type="ARBA" id="ARBA00042508"/>
    </source>
</evidence>
<name>A0A0P7UF34_SCLFO</name>
<feature type="region of interest" description="Disordered" evidence="12">
    <location>
        <begin position="342"/>
        <end position="374"/>
    </location>
</feature>
<evidence type="ECO:0000256" key="9">
    <source>
        <dbReference type="ARBA" id="ARBA00039242"/>
    </source>
</evidence>
<evidence type="ECO:0000313" key="14">
    <source>
        <dbReference type="EMBL" id="KPP68306.1"/>
    </source>
</evidence>
<dbReference type="Proteomes" id="UP000034805">
    <property type="component" value="Unassembled WGS sequence"/>
</dbReference>
<reference evidence="14 15" key="1">
    <citation type="submission" date="2015-08" db="EMBL/GenBank/DDBJ databases">
        <title>The genome of the Asian arowana (Scleropages formosus).</title>
        <authorList>
            <person name="Tan M.H."/>
            <person name="Gan H.M."/>
            <person name="Croft L.J."/>
            <person name="Austin C.M."/>
        </authorList>
    </citation>
    <scope>NUCLEOTIDE SEQUENCE [LARGE SCALE GENOMIC DNA]</scope>
    <source>
        <strain evidence="14">Aro1</strain>
    </source>
</reference>
<comment type="catalytic activity">
    <reaction evidence="11">
        <text>a uridine in tRNA + S-adenosyl-L-methionine = a 3-[(3S)-3-amino-3-carboxypropyl]uridine in tRNA + S-methyl-5'-thioadenosine + H(+)</text>
        <dbReference type="Rhea" id="RHEA:62432"/>
        <dbReference type="Rhea" id="RHEA-COMP:13339"/>
        <dbReference type="Rhea" id="RHEA-COMP:16092"/>
        <dbReference type="ChEBI" id="CHEBI:15378"/>
        <dbReference type="ChEBI" id="CHEBI:17509"/>
        <dbReference type="ChEBI" id="CHEBI:59789"/>
        <dbReference type="ChEBI" id="CHEBI:65315"/>
        <dbReference type="ChEBI" id="CHEBI:82930"/>
        <dbReference type="EC" id="2.5.1.25"/>
    </reaction>
</comment>
<protein>
    <recommendedName>
        <fullName evidence="9">tRNA-uridine aminocarboxypropyltransferase 1</fullName>
        <ecNumber evidence="2">2.5.1.25</ecNumber>
    </recommendedName>
    <alternativeName>
        <fullName evidence="10">DTW domain-containing protein 1</fullName>
    </alternativeName>
</protein>
<sequence length="374" mass="42176">RSSCNSSSKDEPKAEPLLGLKLASHAPLERAQSAGRLKCPKCAGSRMFYCYTCFSLVGISQQEIPTVKLPIKIDIIKHPNETDGKSTAVHAKLIAPDDVTVYTYPCIPEYESERHEVSSQSVTVEEMSKQLLEIPKKSSDDSTDAPCPKRLKREVKSLEEQCTKNQQGVCPLQRVVFIDSTWNQTNKIITDERLQALLQVELKTRKTCFWRHQRGSPDTYLATIEAIYYFLKDFHMQCLSEEYQGEYDNLLYFFVYLHKLINNAKKAAGKLPNVVTIWVKAELGEIMPSPRTPERPGEKKKEVTYLSATFNKQDISLGTPTRMSEYRTPGMPGDSRVTLEVSGTRHQMASQPAESLQSRETCKRDGGSGRGAKK</sequence>
<dbReference type="PANTHER" id="PTHR15627">
    <property type="entry name" value="NATURAL KILLER CELL-SPECIFIC ANTIGEN KLIP1"/>
    <property type="match status" value="1"/>
</dbReference>
<evidence type="ECO:0000256" key="1">
    <source>
        <dbReference type="ARBA" id="ARBA00004123"/>
    </source>
</evidence>
<keyword evidence="4" id="KW-0949">S-adenosyl-L-methionine</keyword>
<dbReference type="EMBL" id="JARO02004566">
    <property type="protein sequence ID" value="KPP68306.1"/>
    <property type="molecule type" value="Genomic_DNA"/>
</dbReference>
<accession>A0A0P7UF34</accession>
<evidence type="ECO:0000256" key="3">
    <source>
        <dbReference type="ARBA" id="ARBA00022679"/>
    </source>
</evidence>
<evidence type="ECO:0000256" key="12">
    <source>
        <dbReference type="SAM" id="MobiDB-lite"/>
    </source>
</evidence>
<feature type="non-terminal residue" evidence="14">
    <location>
        <position position="374"/>
    </location>
</feature>
<dbReference type="AlphaFoldDB" id="A0A0P7UF34"/>
<gene>
    <name evidence="14" type="ORF">Z043_113027</name>
</gene>
<dbReference type="SMART" id="SM01144">
    <property type="entry name" value="DTW"/>
    <property type="match status" value="1"/>
</dbReference>
<dbReference type="STRING" id="113540.ENSSFOP00015021230"/>
<dbReference type="InterPro" id="IPR051521">
    <property type="entry name" value="tRNA_Mod/Golgi_Maint"/>
</dbReference>
<comment type="caution">
    <text evidence="14">The sequence shown here is derived from an EMBL/GenBank/DDBJ whole genome shotgun (WGS) entry which is preliminary data.</text>
</comment>